<keyword evidence="2" id="KW-1185">Reference proteome</keyword>
<reference evidence="1 2" key="1">
    <citation type="submission" date="2008-08" db="EMBL/GenBank/DDBJ databases">
        <authorList>
            <person name="Madupu R."/>
            <person name="Durkin A.S."/>
            <person name="Torralba M."/>
            <person name="Methe B."/>
            <person name="Sutton G.G."/>
            <person name="Strausberg R.L."/>
            <person name="Nelson K.E."/>
        </authorList>
    </citation>
    <scope>NUCLEOTIDE SEQUENCE [LARGE SCALE GENOMIC DNA]</scope>
    <source>
        <strain evidence="1 2">RM3267</strain>
    </source>
</reference>
<name>B9D449_CAMRE</name>
<evidence type="ECO:0000313" key="1">
    <source>
        <dbReference type="EMBL" id="EEF13215.1"/>
    </source>
</evidence>
<proteinExistence type="predicted"/>
<accession>B9D449</accession>
<dbReference type="EMBL" id="ACFU01000025">
    <property type="protein sequence ID" value="EEF13215.1"/>
    <property type="molecule type" value="Genomic_DNA"/>
</dbReference>
<sequence length="48" mass="5757">MHLLILKFSRFKNFLNINEYLKFAAEFQANLLISNFVKSIFACRFLKN</sequence>
<evidence type="ECO:0000313" key="2">
    <source>
        <dbReference type="Proteomes" id="UP000003082"/>
    </source>
</evidence>
<dbReference type="Proteomes" id="UP000003082">
    <property type="component" value="Unassembled WGS sequence"/>
</dbReference>
<dbReference type="AlphaFoldDB" id="B9D449"/>
<organism evidence="1 2">
    <name type="scientific">Campylobacter rectus RM3267</name>
    <dbReference type="NCBI Taxonomy" id="553218"/>
    <lineage>
        <taxon>Bacteria</taxon>
        <taxon>Pseudomonadati</taxon>
        <taxon>Campylobacterota</taxon>
        <taxon>Epsilonproteobacteria</taxon>
        <taxon>Campylobacterales</taxon>
        <taxon>Campylobacteraceae</taxon>
        <taxon>Campylobacter</taxon>
    </lineage>
</organism>
<protein>
    <submittedName>
        <fullName evidence="1">Uncharacterized protein</fullName>
    </submittedName>
</protein>
<gene>
    <name evidence="1" type="ORF">CAMRE0001_2145</name>
</gene>
<comment type="caution">
    <text evidence="1">The sequence shown here is derived from an EMBL/GenBank/DDBJ whole genome shotgun (WGS) entry which is preliminary data.</text>
</comment>